<comment type="cofactor">
    <cofactor evidence="1">
        <name>Zn(2+)</name>
        <dbReference type="ChEBI" id="CHEBI:29105"/>
    </cofactor>
</comment>
<dbReference type="Proteomes" id="UP000571017">
    <property type="component" value="Unassembled WGS sequence"/>
</dbReference>
<keyword evidence="8" id="KW-1185">Reference proteome</keyword>
<keyword evidence="4" id="KW-0378">Hydrolase</keyword>
<name>A0A838CVA6_9BACI</name>
<reference evidence="7 8" key="1">
    <citation type="journal article" date="2004" name="Extremophiles">
        <title>Halobacillus locisalis sp. nov., a halophilic bacterium isolated from a marine solar saltern of the Yellow Sea in Korea.</title>
        <authorList>
            <person name="Yoon J.H."/>
            <person name="Kang K.H."/>
            <person name="Oh T.K."/>
            <person name="Park Y.H."/>
        </authorList>
    </citation>
    <scope>NUCLEOTIDE SEQUENCE [LARGE SCALE GENOMIC DNA]</scope>
    <source>
        <strain evidence="7 8">KCTC 3788</strain>
    </source>
</reference>
<dbReference type="InterPro" id="IPR051013">
    <property type="entry name" value="MBL_superfamily_lactonases"/>
</dbReference>
<evidence type="ECO:0000259" key="6">
    <source>
        <dbReference type="SMART" id="SM00849"/>
    </source>
</evidence>
<dbReference type="SUPFAM" id="SSF56281">
    <property type="entry name" value="Metallo-hydrolase/oxidoreductase"/>
    <property type="match status" value="1"/>
</dbReference>
<evidence type="ECO:0000313" key="7">
    <source>
        <dbReference type="EMBL" id="MBA2176062.1"/>
    </source>
</evidence>
<dbReference type="Pfam" id="PF00753">
    <property type="entry name" value="Lactamase_B"/>
    <property type="match status" value="1"/>
</dbReference>
<dbReference type="GO" id="GO:0046872">
    <property type="term" value="F:metal ion binding"/>
    <property type="evidence" value="ECO:0007669"/>
    <property type="project" value="UniProtKB-KW"/>
</dbReference>
<dbReference type="InterPro" id="IPR036866">
    <property type="entry name" value="RibonucZ/Hydroxyglut_hydro"/>
</dbReference>
<evidence type="ECO:0000256" key="2">
    <source>
        <dbReference type="ARBA" id="ARBA00007749"/>
    </source>
</evidence>
<dbReference type="PANTHER" id="PTHR42978">
    <property type="entry name" value="QUORUM-QUENCHING LACTONASE YTNP-RELATED-RELATED"/>
    <property type="match status" value="1"/>
</dbReference>
<dbReference type="InterPro" id="IPR001279">
    <property type="entry name" value="Metallo-B-lactamas"/>
</dbReference>
<evidence type="ECO:0000256" key="5">
    <source>
        <dbReference type="ARBA" id="ARBA00022833"/>
    </source>
</evidence>
<keyword evidence="5" id="KW-0862">Zinc</keyword>
<evidence type="ECO:0000256" key="4">
    <source>
        <dbReference type="ARBA" id="ARBA00022801"/>
    </source>
</evidence>
<keyword evidence="3" id="KW-0479">Metal-binding</keyword>
<evidence type="ECO:0000256" key="3">
    <source>
        <dbReference type="ARBA" id="ARBA00022723"/>
    </source>
</evidence>
<dbReference type="EMBL" id="JACEFG010000003">
    <property type="protein sequence ID" value="MBA2176062.1"/>
    <property type="molecule type" value="Genomic_DNA"/>
</dbReference>
<dbReference type="CDD" id="cd07729">
    <property type="entry name" value="AHL_lactonase_MBL-fold"/>
    <property type="match status" value="1"/>
</dbReference>
<evidence type="ECO:0000256" key="1">
    <source>
        <dbReference type="ARBA" id="ARBA00001947"/>
    </source>
</evidence>
<accession>A0A838CVA6</accession>
<gene>
    <name evidence="7" type="ORF">H0266_14290</name>
</gene>
<dbReference type="AlphaFoldDB" id="A0A838CVA6"/>
<comment type="similarity">
    <text evidence="2">Belongs to the metallo-beta-lactamase superfamily.</text>
</comment>
<organism evidence="7 8">
    <name type="scientific">Halobacillus locisalis</name>
    <dbReference type="NCBI Taxonomy" id="220753"/>
    <lineage>
        <taxon>Bacteria</taxon>
        <taxon>Bacillati</taxon>
        <taxon>Bacillota</taxon>
        <taxon>Bacilli</taxon>
        <taxon>Bacillales</taxon>
        <taxon>Bacillaceae</taxon>
        <taxon>Halobacillus</taxon>
    </lineage>
</organism>
<sequence>MTTKIHIWHTGSVYIDQALAFKEKTWHPMPYSGWLRKKENKSWFPVSAYLIEHPKGTILIDTGWHEEIRTNSKKHLGWLPNSMFKGNLPTGESIKDRLEHMNLSSKELDYVILTHLHADHVSGLKHVTGAKTILTSEVEWQAAQRGLGYVRSMWEDVPVKTFEFHDISFGPFEKGYDLFHDGTVLLVHTPGHSKGQVSVLISTEGGWVLLASDVGYAEKSWMQQILPGVTVHKGDAHKSLAWVKDFSTREDCRYVFANHDPDVREGVIVDE</sequence>
<dbReference type="PANTHER" id="PTHR42978:SF2">
    <property type="entry name" value="102 KBASES UNSTABLE REGION: FROM 1 TO 119443"/>
    <property type="match status" value="1"/>
</dbReference>
<dbReference type="Gene3D" id="3.60.15.10">
    <property type="entry name" value="Ribonuclease Z/Hydroxyacylglutathione hydrolase-like"/>
    <property type="match status" value="1"/>
</dbReference>
<comment type="caution">
    <text evidence="7">The sequence shown here is derived from an EMBL/GenBank/DDBJ whole genome shotgun (WGS) entry which is preliminary data.</text>
</comment>
<evidence type="ECO:0000313" key="8">
    <source>
        <dbReference type="Proteomes" id="UP000571017"/>
    </source>
</evidence>
<dbReference type="GO" id="GO:0016787">
    <property type="term" value="F:hydrolase activity"/>
    <property type="evidence" value="ECO:0007669"/>
    <property type="project" value="UniProtKB-KW"/>
</dbReference>
<feature type="domain" description="Metallo-beta-lactamase" evidence="6">
    <location>
        <begin position="45"/>
        <end position="259"/>
    </location>
</feature>
<protein>
    <submittedName>
        <fullName evidence="7">N-acyl homoserine lactonase family protein</fullName>
    </submittedName>
</protein>
<dbReference type="RefSeq" id="WP_181473104.1">
    <property type="nucleotide sequence ID" value="NZ_JACEFG010000003.1"/>
</dbReference>
<proteinExistence type="inferred from homology"/>
<dbReference type="SMART" id="SM00849">
    <property type="entry name" value="Lactamase_B"/>
    <property type="match status" value="1"/>
</dbReference>